<dbReference type="HOGENOM" id="CLU_090635_1_0_2"/>
<dbReference type="STRING" id="572546.Arcpr_1267"/>
<sequence>MILSLLPIPFMDRGEALELLRSYIKNDKLIKHCIATSAIMKELAKELGEDEKRWELLGLLHDIDYELVEGDMNRHGVVGSEILRKYFDESFCETVKHHNYFIFEPKSKEEIALIASDNISGLIIACALVKGRKITAVTPKTVKEKFKEKSFARGCNRDMIARIEELGISLERFFEIAIKALEGVKDELGLE</sequence>
<dbReference type="NCBIfam" id="TIGR00277">
    <property type="entry name" value="HDIG"/>
    <property type="match status" value="1"/>
</dbReference>
<dbReference type="PaxDb" id="572546-Arcpr_1267"/>
<dbReference type="InterPro" id="IPR006675">
    <property type="entry name" value="HDIG_dom"/>
</dbReference>
<dbReference type="KEGG" id="apo:Arcpr_1267"/>
<protein>
    <submittedName>
        <fullName evidence="2">Metal dependent phosphohydrolase</fullName>
    </submittedName>
</protein>
<keyword evidence="3" id="KW-1185">Reference proteome</keyword>
<dbReference type="AlphaFoldDB" id="D2RDX5"/>
<dbReference type="eggNOG" id="arCOG01859">
    <property type="taxonomic scope" value="Archaea"/>
</dbReference>
<dbReference type="PANTHER" id="PTHR38659">
    <property type="entry name" value="METAL-DEPENDENT PHOSPHOHYDROLASE"/>
    <property type="match status" value="1"/>
</dbReference>
<dbReference type="SMART" id="SM00471">
    <property type="entry name" value="HDc"/>
    <property type="match status" value="1"/>
</dbReference>
<evidence type="ECO:0000313" key="2">
    <source>
        <dbReference type="EMBL" id="ADB58319.1"/>
    </source>
</evidence>
<dbReference type="InterPro" id="IPR006674">
    <property type="entry name" value="HD_domain"/>
</dbReference>
<proteinExistence type="predicted"/>
<evidence type="ECO:0000313" key="3">
    <source>
        <dbReference type="Proteomes" id="UP000001901"/>
    </source>
</evidence>
<feature type="domain" description="HD/PDEase" evidence="1">
    <location>
        <begin position="25"/>
        <end position="131"/>
    </location>
</feature>
<dbReference type="Proteomes" id="UP000001901">
    <property type="component" value="Chromosome"/>
</dbReference>
<dbReference type="Pfam" id="PF01966">
    <property type="entry name" value="HD"/>
    <property type="match status" value="1"/>
</dbReference>
<gene>
    <name evidence="2" type="ordered locus">Arcpr_1267</name>
</gene>
<name>D2RDX5_ARCPA</name>
<organism evidence="2 3">
    <name type="scientific">Archaeoglobus profundus (strain DSM 5631 / JCM 9629 / NBRC 100127 / Av18)</name>
    <dbReference type="NCBI Taxonomy" id="572546"/>
    <lineage>
        <taxon>Archaea</taxon>
        <taxon>Methanobacteriati</taxon>
        <taxon>Methanobacteriota</taxon>
        <taxon>Archaeoglobi</taxon>
        <taxon>Archaeoglobales</taxon>
        <taxon>Archaeoglobaceae</taxon>
        <taxon>Archaeoglobus</taxon>
    </lineage>
</organism>
<dbReference type="SUPFAM" id="SSF109604">
    <property type="entry name" value="HD-domain/PDEase-like"/>
    <property type="match status" value="1"/>
</dbReference>
<dbReference type="PANTHER" id="PTHR38659:SF1">
    <property type="entry name" value="METAL DEPENDENT PHOSPHOHYDROLASE"/>
    <property type="match status" value="1"/>
</dbReference>
<dbReference type="InterPro" id="IPR003607">
    <property type="entry name" value="HD/PDEase_dom"/>
</dbReference>
<evidence type="ECO:0000259" key="1">
    <source>
        <dbReference type="SMART" id="SM00471"/>
    </source>
</evidence>
<dbReference type="Gene3D" id="1.10.3210.10">
    <property type="entry name" value="Hypothetical protein af1432"/>
    <property type="match status" value="1"/>
</dbReference>
<accession>D2RDX5</accession>
<reference evidence="2 3" key="1">
    <citation type="journal article" date="2010" name="Stand. Genomic Sci.">
        <title>Complete genome sequence of Archaeoglobus profundus type strain (AV18).</title>
        <authorList>
            <person name="von Jan M."/>
            <person name="Lapidus A."/>
            <person name="Del Rio T.G."/>
            <person name="Copeland A."/>
            <person name="Tice H."/>
            <person name="Cheng J.F."/>
            <person name="Lucas S."/>
            <person name="Chen F."/>
            <person name="Nolan M."/>
            <person name="Goodwin L."/>
            <person name="Han C."/>
            <person name="Pitluck S."/>
            <person name="Liolios K."/>
            <person name="Ivanova N."/>
            <person name="Mavromatis K."/>
            <person name="Ovchinnikova G."/>
            <person name="Chertkov O."/>
            <person name="Pati A."/>
            <person name="Chen A."/>
            <person name="Palaniappan K."/>
            <person name="Land M."/>
            <person name="Hauser L."/>
            <person name="Chang Y.J."/>
            <person name="Jeffries C.D."/>
            <person name="Saunders E."/>
            <person name="Brettin T."/>
            <person name="Detter J.C."/>
            <person name="Chain P."/>
            <person name="Eichinger K."/>
            <person name="Huber H."/>
            <person name="Spring S."/>
            <person name="Rohde M."/>
            <person name="Goker M."/>
            <person name="Wirth R."/>
            <person name="Woyke T."/>
            <person name="Bristow J."/>
            <person name="Eisen J.A."/>
            <person name="Markowitz V."/>
            <person name="Hugenholtz P."/>
            <person name="Kyrpides N.C."/>
            <person name="Klenk H.P."/>
        </authorList>
    </citation>
    <scope>NUCLEOTIDE SEQUENCE [LARGE SCALE GENOMIC DNA]</scope>
    <source>
        <strain evidence="3">DSM 5631 / JCM 9629 / NBRC 100127 / Av18</strain>
    </source>
</reference>
<dbReference type="EMBL" id="CP001857">
    <property type="protein sequence ID" value="ADB58319.1"/>
    <property type="molecule type" value="Genomic_DNA"/>
</dbReference>
<dbReference type="CDD" id="cd00077">
    <property type="entry name" value="HDc"/>
    <property type="match status" value="1"/>
</dbReference>